<evidence type="ECO:0000313" key="5">
    <source>
        <dbReference type="EMBL" id="CFX16716.1"/>
    </source>
</evidence>
<feature type="region of interest" description="Disordered" evidence="2">
    <location>
        <begin position="434"/>
        <end position="501"/>
    </location>
</feature>
<dbReference type="Proteomes" id="UP000045545">
    <property type="component" value="Unassembled WGS sequence"/>
</dbReference>
<dbReference type="AlphaFoldDB" id="A0A0E3W2S4"/>
<feature type="compositionally biased region" description="Pro residues" evidence="2">
    <location>
        <begin position="451"/>
        <end position="465"/>
    </location>
</feature>
<dbReference type="Pfam" id="PF12229">
    <property type="entry name" value="PG_binding_4"/>
    <property type="match status" value="1"/>
</dbReference>
<dbReference type="InterPro" id="IPR007391">
    <property type="entry name" value="Vancomycin_resist_VanW"/>
</dbReference>
<dbReference type="InterPro" id="IPR011098">
    <property type="entry name" value="G5_dom"/>
</dbReference>
<feature type="compositionally biased region" description="Polar residues" evidence="2">
    <location>
        <begin position="483"/>
        <end position="495"/>
    </location>
</feature>
<feature type="domain" description="G5" evidence="4">
    <location>
        <begin position="365"/>
        <end position="446"/>
    </location>
</feature>
<keyword evidence="3" id="KW-0472">Membrane</keyword>
<dbReference type="EMBL" id="CGIH01000009">
    <property type="protein sequence ID" value="CFX16716.1"/>
    <property type="molecule type" value="Genomic_DNA"/>
</dbReference>
<keyword evidence="6" id="KW-1185">Reference proteome</keyword>
<name>A0A0E3W2S4_9FIRM</name>
<dbReference type="InterPro" id="IPR052913">
    <property type="entry name" value="Glycopeptide_resist_protein"/>
</dbReference>
<evidence type="ECO:0000256" key="2">
    <source>
        <dbReference type="SAM" id="MobiDB-lite"/>
    </source>
</evidence>
<accession>A0A0E3W2S4</accession>
<dbReference type="PANTHER" id="PTHR35788">
    <property type="entry name" value="EXPORTED PROTEIN-RELATED"/>
    <property type="match status" value="1"/>
</dbReference>
<dbReference type="SMART" id="SM01208">
    <property type="entry name" value="G5"/>
    <property type="match status" value="1"/>
</dbReference>
<dbReference type="OrthoDB" id="9797191at2"/>
<protein>
    <submittedName>
        <fullName evidence="5">Vancomycin resistance VanW</fullName>
    </submittedName>
</protein>
<dbReference type="PANTHER" id="PTHR35788:SF1">
    <property type="entry name" value="EXPORTED PROTEIN"/>
    <property type="match status" value="1"/>
</dbReference>
<feature type="transmembrane region" description="Helical" evidence="3">
    <location>
        <begin position="9"/>
        <end position="29"/>
    </location>
</feature>
<evidence type="ECO:0000259" key="4">
    <source>
        <dbReference type="PROSITE" id="PS51109"/>
    </source>
</evidence>
<keyword evidence="3" id="KW-0812">Transmembrane</keyword>
<keyword evidence="3" id="KW-1133">Transmembrane helix</keyword>
<dbReference type="PROSITE" id="PS51109">
    <property type="entry name" value="G5"/>
    <property type="match status" value="1"/>
</dbReference>
<dbReference type="Pfam" id="PF04294">
    <property type="entry name" value="VanW"/>
    <property type="match status" value="1"/>
</dbReference>
<sequence length="501" mass="55475">MKKEYLKSGLIFIVLVSLGVLAAVMLYFAKYFHADYFMPGVVIGGIQVEGSTVEEAESLLNKELERVYKLPVVFYHGEYEEVTTLHKLCQPVNVHGVVTSAWMDEKSRSWHEKITNLDGSRKIVYPVKLEYRPEQVSSLVEKWNRNWGVPFRDSSLEVDARRGLIVVPGSVGLKVNTEKTFKPLPQDLKEFSGQLRIPVVMTEEHPQVDEETLSNMGEISSYTTAFNAGEINRSHNLQMAANGINGSVVAPQEVFSFNQKVGKRTLEKGYRDAMVIVGGKFEPGLGGGVCQVSSTLYNACLLAGLDIVERSNHALAIAYVPLGQDATVVYGLQDFKFRNNTGYPVYLRAVTGGGRLTINVYGKLTARQNIKVSHVVDQTIPFNTITELDPQLQPGEQKVEHAGSPGYVVRSFRTYYDVSGNVIKRQQLARDTYRPLNKVVKQGPEANTKPNPSPPVIPDPGTLPPDPEKGTEVPPMVPGDIPDTSNQVNSLNRNINKPEGF</sequence>
<dbReference type="Gene3D" id="2.20.230.10">
    <property type="entry name" value="Resuscitation-promoting factor rpfb"/>
    <property type="match status" value="1"/>
</dbReference>
<evidence type="ECO:0000256" key="3">
    <source>
        <dbReference type="SAM" id="Phobius"/>
    </source>
</evidence>
<evidence type="ECO:0000313" key="6">
    <source>
        <dbReference type="Proteomes" id="UP000045545"/>
    </source>
</evidence>
<dbReference type="RefSeq" id="WP_052729574.1">
    <property type="nucleotide sequence ID" value="NZ_CGIH01000009.1"/>
</dbReference>
<evidence type="ECO:0000256" key="1">
    <source>
        <dbReference type="ARBA" id="ARBA00022729"/>
    </source>
</evidence>
<dbReference type="InterPro" id="IPR022029">
    <property type="entry name" value="YoaR-like_PG-bd"/>
</dbReference>
<dbReference type="STRING" id="690567.690"/>
<proteinExistence type="predicted"/>
<organism evidence="5 6">
    <name type="scientific">Syntrophomonas zehnderi OL-4</name>
    <dbReference type="NCBI Taxonomy" id="690567"/>
    <lineage>
        <taxon>Bacteria</taxon>
        <taxon>Bacillati</taxon>
        <taxon>Bacillota</taxon>
        <taxon>Clostridia</taxon>
        <taxon>Eubacteriales</taxon>
        <taxon>Syntrophomonadaceae</taxon>
        <taxon>Syntrophomonas</taxon>
    </lineage>
</organism>
<gene>
    <name evidence="5" type="ORF">690</name>
</gene>
<dbReference type="Pfam" id="PF07501">
    <property type="entry name" value="G5"/>
    <property type="match status" value="1"/>
</dbReference>
<keyword evidence="1" id="KW-0732">Signal</keyword>
<reference evidence="5 6" key="1">
    <citation type="submission" date="2015-03" db="EMBL/GenBank/DDBJ databases">
        <authorList>
            <person name="Murphy D."/>
        </authorList>
    </citation>
    <scope>NUCLEOTIDE SEQUENCE [LARGE SCALE GENOMIC DNA]</scope>
    <source>
        <strain evidence="5 6">OL-4</strain>
    </source>
</reference>